<dbReference type="Pfam" id="PF17641">
    <property type="entry name" value="ASPRs"/>
    <property type="match status" value="1"/>
</dbReference>
<keyword evidence="1" id="KW-0732">Signal</keyword>
<evidence type="ECO:0000313" key="3">
    <source>
        <dbReference type="Proteomes" id="UP000252519"/>
    </source>
</evidence>
<evidence type="ECO:0000313" key="2">
    <source>
        <dbReference type="EMBL" id="RCN52074.1"/>
    </source>
</evidence>
<name>A0A368H683_ANCCA</name>
<gene>
    <name evidence="2" type="ORF">ANCCAN_01862</name>
</gene>
<evidence type="ECO:0000256" key="1">
    <source>
        <dbReference type="SAM" id="SignalP"/>
    </source>
</evidence>
<proteinExistence type="predicted"/>
<evidence type="ECO:0008006" key="4">
    <source>
        <dbReference type="Google" id="ProtNLM"/>
    </source>
</evidence>
<dbReference type="OrthoDB" id="5885945at2759"/>
<sequence>MAMWYTIIALVSVIPLSHGVPPCYDLGEHAMKQEVKDQIVQKVIFYSEQPITSVSSVYDCDLEKMAGEILEGPHKYLKFLEEIGIHALPFSISETPGATLYLMTHAALDTWKKHIPKVPFVTFGCNYKENHGAHHYLCLLRYKVDFSS</sequence>
<dbReference type="InterPro" id="IPR035109">
    <property type="entry name" value="ASPR"/>
</dbReference>
<protein>
    <recommendedName>
        <fullName evidence="4">SCP domain-containing protein</fullName>
    </recommendedName>
</protein>
<keyword evidence="3" id="KW-1185">Reference proteome</keyword>
<comment type="caution">
    <text evidence="2">The sequence shown here is derived from an EMBL/GenBank/DDBJ whole genome shotgun (WGS) entry which is preliminary data.</text>
</comment>
<feature type="signal peptide" evidence="1">
    <location>
        <begin position="1"/>
        <end position="19"/>
    </location>
</feature>
<feature type="chain" id="PRO_5016803692" description="SCP domain-containing protein" evidence="1">
    <location>
        <begin position="20"/>
        <end position="148"/>
    </location>
</feature>
<reference evidence="2 3" key="1">
    <citation type="submission" date="2014-10" db="EMBL/GenBank/DDBJ databases">
        <title>Draft genome of the hookworm Ancylostoma caninum.</title>
        <authorList>
            <person name="Mitreva M."/>
        </authorList>
    </citation>
    <scope>NUCLEOTIDE SEQUENCE [LARGE SCALE GENOMIC DNA]</scope>
    <source>
        <strain evidence="2 3">Baltimore</strain>
    </source>
</reference>
<dbReference type="EMBL" id="JOJR01000009">
    <property type="protein sequence ID" value="RCN52074.1"/>
    <property type="molecule type" value="Genomic_DNA"/>
</dbReference>
<dbReference type="Proteomes" id="UP000252519">
    <property type="component" value="Unassembled WGS sequence"/>
</dbReference>
<dbReference type="AlphaFoldDB" id="A0A368H683"/>
<organism evidence="2 3">
    <name type="scientific">Ancylostoma caninum</name>
    <name type="common">Dog hookworm</name>
    <dbReference type="NCBI Taxonomy" id="29170"/>
    <lineage>
        <taxon>Eukaryota</taxon>
        <taxon>Metazoa</taxon>
        <taxon>Ecdysozoa</taxon>
        <taxon>Nematoda</taxon>
        <taxon>Chromadorea</taxon>
        <taxon>Rhabditida</taxon>
        <taxon>Rhabditina</taxon>
        <taxon>Rhabditomorpha</taxon>
        <taxon>Strongyloidea</taxon>
        <taxon>Ancylostomatidae</taxon>
        <taxon>Ancylostomatinae</taxon>
        <taxon>Ancylostoma</taxon>
    </lineage>
</organism>
<accession>A0A368H683</accession>